<dbReference type="Proteomes" id="UP000292957">
    <property type="component" value="Unassembled WGS sequence"/>
</dbReference>
<reference evidence="1" key="1">
    <citation type="submission" date="2019-01" db="EMBL/GenBank/DDBJ databases">
        <title>Draft genome sequences of three monokaryotic isolates of the white-rot basidiomycete fungus Dichomitus squalens.</title>
        <authorList>
            <consortium name="DOE Joint Genome Institute"/>
            <person name="Lopez S.C."/>
            <person name="Andreopoulos B."/>
            <person name="Pangilinan J."/>
            <person name="Lipzen A."/>
            <person name="Riley R."/>
            <person name="Ahrendt S."/>
            <person name="Ng V."/>
            <person name="Barry K."/>
            <person name="Daum C."/>
            <person name="Grigoriev I.V."/>
            <person name="Hilden K.S."/>
            <person name="Makela M.R."/>
            <person name="de Vries R.P."/>
        </authorList>
    </citation>
    <scope>NUCLEOTIDE SEQUENCE [LARGE SCALE GENOMIC DNA]</scope>
    <source>
        <strain evidence="1">OM18370.1</strain>
    </source>
</reference>
<organism evidence="1">
    <name type="scientific">Dichomitus squalens</name>
    <dbReference type="NCBI Taxonomy" id="114155"/>
    <lineage>
        <taxon>Eukaryota</taxon>
        <taxon>Fungi</taxon>
        <taxon>Dikarya</taxon>
        <taxon>Basidiomycota</taxon>
        <taxon>Agaricomycotina</taxon>
        <taxon>Agaricomycetes</taxon>
        <taxon>Polyporales</taxon>
        <taxon>Polyporaceae</taxon>
        <taxon>Dichomitus</taxon>
    </lineage>
</organism>
<dbReference type="OrthoDB" id="2797179at2759"/>
<gene>
    <name evidence="1" type="ORF">BD311DRAFT_810801</name>
</gene>
<dbReference type="AlphaFoldDB" id="A0A4Q9M8P3"/>
<dbReference type="EMBL" id="ML143507">
    <property type="protein sequence ID" value="TBU23359.1"/>
    <property type="molecule type" value="Genomic_DNA"/>
</dbReference>
<sequence length="312" mass="34316">MPELATIKAIASGPYHDSPCGDLIIRTADGTEFHVDRKSIADASPLFSDLFYLPQTSSDTSDKPILDVAESTAVWERIMHICTHPPEPVIDFAQLSSLLAAGKKYSLRGVSQRMQDVLLRADYLDKKPLSVYALACAYDLPAVARVAARRMLKLPAMLESVPELTSISGRAYHNLLEYRYKCGQAASTAVARSRGLQPMPGWVDEETIKMLVICSSTSDDCKENSVYYCVHPTEYYLRQSWLDYLDKLGRELVVRPDGSLASSPEMLEPVVVSAAECIACATKIFGQAIGFARKVEEVIEDAISKVELASDA</sequence>
<protein>
    <recommendedName>
        <fullName evidence="2">BTB domain-containing protein</fullName>
    </recommendedName>
</protein>
<evidence type="ECO:0008006" key="2">
    <source>
        <dbReference type="Google" id="ProtNLM"/>
    </source>
</evidence>
<accession>A0A4Q9M8P3</accession>
<dbReference type="InterPro" id="IPR011333">
    <property type="entry name" value="SKP1/BTB/POZ_sf"/>
</dbReference>
<proteinExistence type="predicted"/>
<dbReference type="Gene3D" id="3.30.710.10">
    <property type="entry name" value="Potassium Channel Kv1.1, Chain A"/>
    <property type="match status" value="1"/>
</dbReference>
<name>A0A4Q9M8P3_9APHY</name>
<evidence type="ECO:0000313" key="1">
    <source>
        <dbReference type="EMBL" id="TBU23359.1"/>
    </source>
</evidence>